<proteinExistence type="inferred from homology"/>
<evidence type="ECO:0000256" key="2">
    <source>
        <dbReference type="ARBA" id="ARBA00022670"/>
    </source>
</evidence>
<evidence type="ECO:0000256" key="1">
    <source>
        <dbReference type="ARBA" id="ARBA00009388"/>
    </source>
</evidence>
<protein>
    <submittedName>
        <fullName evidence="10">Zn-dependent metalloprotease</fullName>
    </submittedName>
</protein>
<evidence type="ECO:0000256" key="5">
    <source>
        <dbReference type="ARBA" id="ARBA00022801"/>
    </source>
</evidence>
<dbReference type="EMBL" id="JAUSZI010000002">
    <property type="protein sequence ID" value="MDQ1022970.1"/>
    <property type="molecule type" value="Genomic_DNA"/>
</dbReference>
<evidence type="ECO:0000256" key="4">
    <source>
        <dbReference type="ARBA" id="ARBA00022729"/>
    </source>
</evidence>
<dbReference type="InterPro" id="IPR013856">
    <property type="entry name" value="Peptidase_M4_domain"/>
</dbReference>
<feature type="region of interest" description="Disordered" evidence="8">
    <location>
        <begin position="32"/>
        <end position="72"/>
    </location>
</feature>
<dbReference type="PANTHER" id="PTHR33794:SF1">
    <property type="entry name" value="BACILLOLYSIN"/>
    <property type="match status" value="1"/>
</dbReference>
<evidence type="ECO:0000256" key="3">
    <source>
        <dbReference type="ARBA" id="ARBA00022723"/>
    </source>
</evidence>
<feature type="domain" description="P/Homo B" evidence="9">
    <location>
        <begin position="697"/>
        <end position="820"/>
    </location>
</feature>
<dbReference type="CDD" id="cd09597">
    <property type="entry name" value="M4_TLP"/>
    <property type="match status" value="1"/>
</dbReference>
<evidence type="ECO:0000313" key="10">
    <source>
        <dbReference type="EMBL" id="MDQ1022970.1"/>
    </source>
</evidence>
<dbReference type="PRINTS" id="PR00730">
    <property type="entry name" value="THERMOLYSIN"/>
</dbReference>
<keyword evidence="3" id="KW-0479">Metal-binding</keyword>
<dbReference type="InterPro" id="IPR011096">
    <property type="entry name" value="FTP_domain"/>
</dbReference>
<dbReference type="Pfam" id="PF01483">
    <property type="entry name" value="P_proprotein"/>
    <property type="match status" value="1"/>
</dbReference>
<dbReference type="Pfam" id="PF07504">
    <property type="entry name" value="FTP"/>
    <property type="match status" value="1"/>
</dbReference>
<evidence type="ECO:0000259" key="9">
    <source>
        <dbReference type="PROSITE" id="PS51829"/>
    </source>
</evidence>
<feature type="region of interest" description="Disordered" evidence="8">
    <location>
        <begin position="99"/>
        <end position="123"/>
    </location>
</feature>
<name>A0ABU0SHC1_9ACTN</name>
<keyword evidence="2" id="KW-0645">Protease</keyword>
<evidence type="ECO:0000256" key="6">
    <source>
        <dbReference type="ARBA" id="ARBA00022833"/>
    </source>
</evidence>
<dbReference type="SUPFAM" id="SSF49313">
    <property type="entry name" value="Cadherin-like"/>
    <property type="match status" value="1"/>
</dbReference>
<dbReference type="InterPro" id="IPR002884">
    <property type="entry name" value="P_dom"/>
</dbReference>
<dbReference type="InterPro" id="IPR015919">
    <property type="entry name" value="Cadherin-like_sf"/>
</dbReference>
<evidence type="ECO:0000313" key="11">
    <source>
        <dbReference type="Proteomes" id="UP001230328"/>
    </source>
</evidence>
<keyword evidence="4" id="KW-0732">Signal</keyword>
<evidence type="ECO:0000256" key="7">
    <source>
        <dbReference type="ARBA" id="ARBA00023049"/>
    </source>
</evidence>
<dbReference type="SUPFAM" id="SSF55486">
    <property type="entry name" value="Metalloproteases ('zincins'), catalytic domain"/>
    <property type="match status" value="1"/>
</dbReference>
<comment type="caution">
    <text evidence="10">The sequence shown here is derived from an EMBL/GenBank/DDBJ whole genome shotgun (WGS) entry which is preliminary data.</text>
</comment>
<comment type="similarity">
    <text evidence="1">Belongs to the peptidase M4 family.</text>
</comment>
<dbReference type="PANTHER" id="PTHR33794">
    <property type="entry name" value="BACILLOLYSIN"/>
    <property type="match status" value="1"/>
</dbReference>
<sequence>MSPTRTSPHPHVVRVAASSGALRVSAGAELLPAPPPPFRTGCTQSVRSPSALTRGRLSQEEKTLSGYHRSTHRRRRAAALALTTASSLLVLGVQAGPVSAAPADPGSSKITATPRAGAAQTELSPAKRTVLLKSATANAGDTADQLGLGSREKLVVKDVIKDADGTTHTRYERTYAGLPVLGGDLVLHVKNGRTTTSKATGATITVPTTTPKISAARAATKALAIGKAADVERSEVEGKPRLVVWAAAGSKPVLAWESVVEGVQEDGTPSELHVVTDAASGKVASKYESVHTGTGTGQYNGSVAVGTTASGSSYQMVDGDRAGQRTYDLNQGTSGTGTLFTDDNDVWGDGTPGNRQTAGVDVAFGAAATWDYYKNVYGRNGIRNDGVAAYSRAHYGNNYVNAFWQDSCFCMTYGDGSGNAKPLTSLDVAAHEMTHGVTSATANLTYSGESGGLNEATSDIFAAAVEFNAGLDADVPDYLVGEKIDINGNGTPLRYMDKPSKDGQSRDNWDASLGGIDVHYSSGPANHFFYLLSEGSGAKTVNGVNYDSPTADGVPVAGIGIENAAAIWYRALTTYMTSSTNYAGARVATLRAAGDLFGAYSDTYLAVAAAWAGINVGDRIALGVNVSPIDDQTSGVGQEVSLQIDAYTTNADATLTYEATGLPDGLTVSDSGLISGVPTTTGTSDVTVTVTDSTGVAVSDTFEWRVAYVYGNSTRVDIPDVGAVVESPVTITGRPGNASAATEVYVNIVHTYRGDLTVDLVGPNGTVYSLLNRSGGAADNVDQTFVVDASAQPVEGTWKLRVRDVASIDVGYIQQWRITP</sequence>
<dbReference type="SUPFAM" id="SSF49785">
    <property type="entry name" value="Galactose-binding domain-like"/>
    <property type="match status" value="1"/>
</dbReference>
<dbReference type="InterPro" id="IPR013783">
    <property type="entry name" value="Ig-like_fold"/>
</dbReference>
<dbReference type="Gene3D" id="2.60.120.260">
    <property type="entry name" value="Galactose-binding domain-like"/>
    <property type="match status" value="1"/>
</dbReference>
<dbReference type="InterPro" id="IPR050728">
    <property type="entry name" value="Zinc_Metalloprotease_M4"/>
</dbReference>
<keyword evidence="11" id="KW-1185">Reference proteome</keyword>
<reference evidence="10 11" key="1">
    <citation type="submission" date="2023-07" db="EMBL/GenBank/DDBJ databases">
        <title>Comparative genomics of wheat-associated soil bacteria to identify genetic determinants of phenazine resistance.</title>
        <authorList>
            <person name="Mouncey N."/>
        </authorList>
    </citation>
    <scope>NUCLEOTIDE SEQUENCE [LARGE SCALE GENOMIC DNA]</scope>
    <source>
        <strain evidence="10 11">V2I4</strain>
    </source>
</reference>
<evidence type="ECO:0000256" key="8">
    <source>
        <dbReference type="SAM" id="MobiDB-lite"/>
    </source>
</evidence>
<feature type="compositionally biased region" description="Polar residues" evidence="8">
    <location>
        <begin position="41"/>
        <end position="51"/>
    </location>
</feature>
<keyword evidence="6" id="KW-0862">Zinc</keyword>
<gene>
    <name evidence="10" type="ORF">QF035_000552</name>
</gene>
<dbReference type="GO" id="GO:0008237">
    <property type="term" value="F:metallopeptidase activity"/>
    <property type="evidence" value="ECO:0007669"/>
    <property type="project" value="UniProtKB-KW"/>
</dbReference>
<dbReference type="InterPro" id="IPR027268">
    <property type="entry name" value="Peptidase_M4/M1_CTD_sf"/>
</dbReference>
<dbReference type="Gene3D" id="3.10.450.40">
    <property type="match status" value="1"/>
</dbReference>
<dbReference type="PROSITE" id="PS51829">
    <property type="entry name" value="P_HOMO_B"/>
    <property type="match status" value="1"/>
</dbReference>
<dbReference type="Gene3D" id="1.10.390.10">
    <property type="entry name" value="Neutral Protease Domain 2"/>
    <property type="match status" value="1"/>
</dbReference>
<dbReference type="Gene3D" id="3.10.170.10">
    <property type="match status" value="1"/>
</dbReference>
<organism evidence="10 11">
    <name type="scientific">Streptomyces umbrinus</name>
    <dbReference type="NCBI Taxonomy" id="67370"/>
    <lineage>
        <taxon>Bacteria</taxon>
        <taxon>Bacillati</taxon>
        <taxon>Actinomycetota</taxon>
        <taxon>Actinomycetes</taxon>
        <taxon>Kitasatosporales</taxon>
        <taxon>Streptomycetaceae</taxon>
        <taxon>Streptomyces</taxon>
        <taxon>Streptomyces phaeochromogenes group</taxon>
    </lineage>
</organism>
<dbReference type="InterPro" id="IPR023612">
    <property type="entry name" value="Peptidase_M4"/>
</dbReference>
<dbReference type="Pfam" id="PF01447">
    <property type="entry name" value="Peptidase_M4"/>
    <property type="match status" value="1"/>
</dbReference>
<accession>A0ABU0SHC1</accession>
<dbReference type="InterPro" id="IPR008979">
    <property type="entry name" value="Galactose-bd-like_sf"/>
</dbReference>
<dbReference type="Gene3D" id="2.60.40.10">
    <property type="entry name" value="Immunoglobulins"/>
    <property type="match status" value="1"/>
</dbReference>
<dbReference type="InterPro" id="IPR001570">
    <property type="entry name" value="Peptidase_M4_C_domain"/>
</dbReference>
<dbReference type="Pfam" id="PF05345">
    <property type="entry name" value="He_PIG"/>
    <property type="match status" value="1"/>
</dbReference>
<dbReference type="Proteomes" id="UP001230328">
    <property type="component" value="Unassembled WGS sequence"/>
</dbReference>
<keyword evidence="7 10" id="KW-0482">Metalloprotease</keyword>
<dbReference type="Gene3D" id="3.10.450.490">
    <property type="match status" value="1"/>
</dbReference>
<keyword evidence="5" id="KW-0378">Hydrolase</keyword>
<dbReference type="Pfam" id="PF02868">
    <property type="entry name" value="Peptidase_M4_C"/>
    <property type="match status" value="1"/>
</dbReference>